<evidence type="ECO:0000313" key="1">
    <source>
        <dbReference type="EMBL" id="JAD33138.1"/>
    </source>
</evidence>
<dbReference type="AlphaFoldDB" id="A0A0A8Z667"/>
<reference evidence="1" key="1">
    <citation type="submission" date="2014-09" db="EMBL/GenBank/DDBJ databases">
        <authorList>
            <person name="Magalhaes I.L.F."/>
            <person name="Oliveira U."/>
            <person name="Santos F.R."/>
            <person name="Vidigal T.H.D.A."/>
            <person name="Brescovit A.D."/>
            <person name="Santos A.J."/>
        </authorList>
    </citation>
    <scope>NUCLEOTIDE SEQUENCE</scope>
    <source>
        <tissue evidence="1">Shoot tissue taken approximately 20 cm above the soil surface</tissue>
    </source>
</reference>
<name>A0A0A8Z667_ARUDO</name>
<dbReference type="PROSITE" id="PS51257">
    <property type="entry name" value="PROKAR_LIPOPROTEIN"/>
    <property type="match status" value="1"/>
</dbReference>
<dbReference type="EMBL" id="GBRH01264757">
    <property type="protein sequence ID" value="JAD33138.1"/>
    <property type="molecule type" value="Transcribed_RNA"/>
</dbReference>
<protein>
    <submittedName>
        <fullName evidence="1">Uncharacterized protein</fullName>
    </submittedName>
</protein>
<accession>A0A0A8Z667</accession>
<reference evidence="1" key="2">
    <citation type="journal article" date="2015" name="Data Brief">
        <title>Shoot transcriptome of the giant reed, Arundo donax.</title>
        <authorList>
            <person name="Barrero R.A."/>
            <person name="Guerrero F.D."/>
            <person name="Moolhuijzen P."/>
            <person name="Goolsby J.A."/>
            <person name="Tidwell J."/>
            <person name="Bellgard S.E."/>
            <person name="Bellgard M.I."/>
        </authorList>
    </citation>
    <scope>NUCLEOTIDE SEQUENCE</scope>
    <source>
        <tissue evidence="1">Shoot tissue taken approximately 20 cm above the soil surface</tissue>
    </source>
</reference>
<proteinExistence type="predicted"/>
<organism evidence="1">
    <name type="scientific">Arundo donax</name>
    <name type="common">Giant reed</name>
    <name type="synonym">Donax arundinaceus</name>
    <dbReference type="NCBI Taxonomy" id="35708"/>
    <lineage>
        <taxon>Eukaryota</taxon>
        <taxon>Viridiplantae</taxon>
        <taxon>Streptophyta</taxon>
        <taxon>Embryophyta</taxon>
        <taxon>Tracheophyta</taxon>
        <taxon>Spermatophyta</taxon>
        <taxon>Magnoliopsida</taxon>
        <taxon>Liliopsida</taxon>
        <taxon>Poales</taxon>
        <taxon>Poaceae</taxon>
        <taxon>PACMAD clade</taxon>
        <taxon>Arundinoideae</taxon>
        <taxon>Arundineae</taxon>
        <taxon>Arundo</taxon>
    </lineage>
</organism>
<sequence length="28" mass="3238">MIRLAEEYQANMPLSAVQLMLVLCSCFY</sequence>